<dbReference type="Pfam" id="PF09455">
    <property type="entry name" value="Csx1_HEPN"/>
    <property type="match status" value="1"/>
</dbReference>
<evidence type="ECO:0000313" key="6">
    <source>
        <dbReference type="Proteomes" id="UP000065473"/>
    </source>
</evidence>
<dbReference type="CDD" id="cd09728">
    <property type="entry name" value="Csx1_III-U"/>
    <property type="match status" value="1"/>
</dbReference>
<dbReference type="OMA" id="EISEYEM"/>
<dbReference type="PaxDb" id="1435377-SUSAZ_05785"/>
<feature type="domain" description="CRISPR system endoribonuclease Csx1 CARF" evidence="2">
    <location>
        <begin position="15"/>
        <end position="173"/>
    </location>
</feature>
<evidence type="ECO:0000313" key="3">
    <source>
        <dbReference type="EMBL" id="ALU28579.1"/>
    </source>
</evidence>
<dbReference type="InterPro" id="IPR019016">
    <property type="entry name" value="Csx1-like_HEPN"/>
</dbReference>
<dbReference type="GeneID" id="14551718"/>
<dbReference type="EMBL" id="CP013694">
    <property type="protein sequence ID" value="ALU28579.1"/>
    <property type="molecule type" value="Genomic_DNA"/>
</dbReference>
<name>A0A0U3FME2_9CREN</name>
<feature type="domain" description="CRISPR system endoribonuclease Csx1-like HEPN" evidence="1">
    <location>
        <begin position="325"/>
        <end position="410"/>
    </location>
</feature>
<proteinExistence type="predicted"/>
<dbReference type="OrthoDB" id="40099at2157"/>
<dbReference type="Pfam" id="PF22230">
    <property type="entry name" value="Csx1_CARF"/>
    <property type="match status" value="1"/>
</dbReference>
<sequence>MKILLISIWTNLNNRENKYEIINERGEETEREVVESKPSLAEVKFLRESEEQVDMLVLLPSFLSAYLKTQDLPDSYVELKKRIQEEVLKRFQGIDVEVIPSSGTIDADGFMHIHDNSLGNFNFSVYYSVYNALTRYNPDTVLLDLSETTSYLTYYTSDAAKLAIQDYYITKRKADIPLIEFSTDFANKIITLKKSTIRNVDISDYLTSQEIKLAKGMPTLSKSELFAIGRALQLGFPLALLYLLNGIEELTKPEDFMQKIEESITVSKKEQEKEYLVSSGVRAYNTAPYYFMGYHFIEAYKVKSETGEYTLDDLLKLIDVYNEPARSLIKRELEILKRLAGLKDDGEYILDYLIRLGNSRVLDWLENVPIGESKIDCEISEYEMISHAGMGRYFTIVNRDKDGKIKISYAQECLKDITNWIKSLGKEGE</sequence>
<gene>
    <name evidence="3" type="ORF">ATY89_00425</name>
    <name evidence="4" type="ORF">ATZ20_03470</name>
</gene>
<dbReference type="EMBL" id="CP013695">
    <property type="protein sequence ID" value="ALU31291.1"/>
    <property type="molecule type" value="Genomic_DNA"/>
</dbReference>
<dbReference type="Gene3D" id="3.40.50.10640">
    <property type="entry name" value="SSO1389-like"/>
    <property type="match status" value="1"/>
</dbReference>
<dbReference type="AlphaFoldDB" id="A0A0U3FME2"/>
<reference evidence="5 6" key="1">
    <citation type="submission" date="2015-12" db="EMBL/GenBank/DDBJ databases">
        <title>A stable core within a dynamic pangenome in Sulfolobus acidocaldarius.</title>
        <authorList>
            <person name="Anderson R."/>
            <person name="Kouris A."/>
            <person name="Seward C."/>
            <person name="Campbell K."/>
            <person name="Whitaker R."/>
        </authorList>
    </citation>
    <scope>NUCLEOTIDE SEQUENCE [LARGE SCALE GENOMIC DNA]</scope>
    <source>
        <strain evidence="3 6">GG12-C01-09</strain>
        <strain evidence="4 5">NG05B_CO5_07</strain>
    </source>
</reference>
<dbReference type="RefSeq" id="WP_011278063.1">
    <property type="nucleotide sequence ID" value="NZ_BHWZ01000002.1"/>
</dbReference>
<organism evidence="3 6">
    <name type="scientific">Sulfolobus acidocaldarius</name>
    <dbReference type="NCBI Taxonomy" id="2285"/>
    <lineage>
        <taxon>Archaea</taxon>
        <taxon>Thermoproteota</taxon>
        <taxon>Thermoprotei</taxon>
        <taxon>Sulfolobales</taxon>
        <taxon>Sulfolobaceae</taxon>
        <taxon>Sulfolobus</taxon>
    </lineage>
</organism>
<evidence type="ECO:0000313" key="4">
    <source>
        <dbReference type="EMBL" id="ALU31291.1"/>
    </source>
</evidence>
<dbReference type="Proteomes" id="UP000065473">
    <property type="component" value="Chromosome"/>
</dbReference>
<dbReference type="Proteomes" id="UP000060043">
    <property type="component" value="Chromosome"/>
</dbReference>
<dbReference type="SUPFAM" id="SSF160980">
    <property type="entry name" value="SSO1389-like"/>
    <property type="match status" value="1"/>
</dbReference>
<accession>A0A0U3FME2</accession>
<dbReference type="STRING" id="1435377.SUSAZ_05785"/>
<evidence type="ECO:0000259" key="1">
    <source>
        <dbReference type="Pfam" id="PF09455"/>
    </source>
</evidence>
<dbReference type="InterPro" id="IPR053857">
    <property type="entry name" value="Csx1_CARF"/>
</dbReference>
<evidence type="ECO:0000313" key="5">
    <source>
        <dbReference type="Proteomes" id="UP000060043"/>
    </source>
</evidence>
<protein>
    <submittedName>
        <fullName evidence="3">Uncharacterized protein</fullName>
    </submittedName>
</protein>
<evidence type="ECO:0000259" key="2">
    <source>
        <dbReference type="Pfam" id="PF22230"/>
    </source>
</evidence>